<organism evidence="1 2">
    <name type="scientific">Lacticaseibacillus paracasei</name>
    <name type="common">Lactobacillus paracasei</name>
    <dbReference type="NCBI Taxonomy" id="1597"/>
    <lineage>
        <taxon>Bacteria</taxon>
        <taxon>Bacillati</taxon>
        <taxon>Bacillota</taxon>
        <taxon>Bacilli</taxon>
        <taxon>Lactobacillales</taxon>
        <taxon>Lactobacillaceae</taxon>
        <taxon>Lacticaseibacillus</taxon>
    </lineage>
</organism>
<sequence length="199" mass="22693">MKKFSATFISRTFWFPEFSAVISMLNNGKDWDDIAEAIIDDNIFKMSSTNRSTELKRELMFRISALPASFSELFEQLPLNNQKLMNLIAIMNAHPLVEDFVLEVVKKEFLTGDLKLEPYEISAYLQDLPLQHPETAHWTQQTLKKIQTRFHEILTQSGLAEDAGGAMQLKRALLEASLVAWLKQNGKSDYILALTGRAL</sequence>
<gene>
    <name evidence="1" type="ORF">FAM18172_02128</name>
</gene>
<dbReference type="Gene3D" id="1.10.3540.10">
    <property type="entry name" value="uncharacterized protein from magnetospirillum magneticum domain"/>
    <property type="match status" value="1"/>
</dbReference>
<name>A0A422M8Y9_LACPA</name>
<dbReference type="AlphaFoldDB" id="A0A422M8Y9"/>
<dbReference type="EMBL" id="LKFU01000078">
    <property type="protein sequence ID" value="RND84608.1"/>
    <property type="molecule type" value="Genomic_DNA"/>
</dbReference>
<evidence type="ECO:0000313" key="1">
    <source>
        <dbReference type="EMBL" id="RND84608.1"/>
    </source>
</evidence>
<dbReference type="Proteomes" id="UP000285532">
    <property type="component" value="Unassembled WGS sequence"/>
</dbReference>
<dbReference type="RefSeq" id="WP_016374562.1">
    <property type="nucleotide sequence ID" value="NZ_CP096887.1"/>
</dbReference>
<dbReference type="Pfam" id="PF08849">
    <property type="entry name" value="BrxA"/>
    <property type="match status" value="1"/>
</dbReference>
<evidence type="ECO:0000313" key="2">
    <source>
        <dbReference type="Proteomes" id="UP000285532"/>
    </source>
</evidence>
<protein>
    <submittedName>
        <fullName evidence="1">Uncharacterized protein</fullName>
    </submittedName>
</protein>
<comment type="caution">
    <text evidence="1">The sequence shown here is derived from an EMBL/GenBank/DDBJ whole genome shotgun (WGS) entry which is preliminary data.</text>
</comment>
<dbReference type="InterPro" id="IPR014948">
    <property type="entry name" value="BrxA"/>
</dbReference>
<reference evidence="1 2" key="1">
    <citation type="journal article" date="2018" name="Front. Microbiol.">
        <title>Conversion of Methionine to Cysteine in Lactobacillus paracasei Depends on the Highly Mobile cysK-ctl-cysE Gene Cluster.</title>
        <authorList>
            <person name="Wuthrich D."/>
            <person name="Irmler S."/>
            <person name="Berthoud H."/>
            <person name="Guggenbuhl B."/>
            <person name="Eugster E."/>
            <person name="Bruggmann R."/>
        </authorList>
    </citation>
    <scope>NUCLEOTIDE SEQUENCE [LARGE SCALE GENOMIC DNA]</scope>
    <source>
        <strain evidence="1 2">FAM18172</strain>
    </source>
</reference>
<accession>A0A422M8Y9</accession>
<proteinExistence type="predicted"/>
<dbReference type="InterPro" id="IPR023137">
    <property type="entry name" value="BrxA_sf"/>
</dbReference>